<keyword evidence="2" id="KW-1133">Transmembrane helix</keyword>
<sequence>MEIELKILNKIFEFISNFQSSSGSLLLKARHTIHKDLFKVVIEQLVENYLLIPFPPLNHCVQKGNPGQSCLRNSDCFDGLWCDTNGICQKDNTYETCLLNKECMGRLCLDGVCVGKKENGFDCHLDEECIGRYCIDNKCHGTKEGSYCTYYNQNTCDTDLYCRISCLPILQPGDICTYRPNTINQNSGCSPGYICGYSTYVYETNFRCVAAFSKNTGENCLSNEECKYGLSCVSFFCRENNPPACMDDSGCSVDSYCYCDPKSKEKFCVSNANKECQSYYTDLQECLIKNKCQLHQYPSLPNQCSSTHCYQEILNLECCKQKGFESSYFLPNKMNCSHATTPTPTPTLTPKPTSTITNKNHGKPSNTISLTLAIIIPISIFVICLLIFFLVVKNRNKRKRKIY</sequence>
<dbReference type="Proteomes" id="UP001150062">
    <property type="component" value="Unassembled WGS sequence"/>
</dbReference>
<gene>
    <name evidence="3" type="ORF">M0813_12253</name>
</gene>
<dbReference type="InterPro" id="IPR052326">
    <property type="entry name" value="Diff-Dev_Assoc_Protein"/>
</dbReference>
<keyword evidence="2" id="KW-0812">Transmembrane</keyword>
<feature type="transmembrane region" description="Helical" evidence="2">
    <location>
        <begin position="368"/>
        <end position="392"/>
    </location>
</feature>
<feature type="region of interest" description="Disordered" evidence="1">
    <location>
        <begin position="341"/>
        <end position="360"/>
    </location>
</feature>
<evidence type="ECO:0000313" key="4">
    <source>
        <dbReference type="Proteomes" id="UP001150062"/>
    </source>
</evidence>
<evidence type="ECO:0000313" key="3">
    <source>
        <dbReference type="EMBL" id="KAJ6254651.1"/>
    </source>
</evidence>
<keyword evidence="4" id="KW-1185">Reference proteome</keyword>
<evidence type="ECO:0000256" key="2">
    <source>
        <dbReference type="SAM" id="Phobius"/>
    </source>
</evidence>
<dbReference type="EMBL" id="JAOAOG010000018">
    <property type="protein sequence ID" value="KAJ6254651.1"/>
    <property type="molecule type" value="Genomic_DNA"/>
</dbReference>
<proteinExistence type="predicted"/>
<organism evidence="3 4">
    <name type="scientific">Anaeramoeba flamelloides</name>
    <dbReference type="NCBI Taxonomy" id="1746091"/>
    <lineage>
        <taxon>Eukaryota</taxon>
        <taxon>Metamonada</taxon>
        <taxon>Anaeramoebidae</taxon>
        <taxon>Anaeramoeba</taxon>
    </lineage>
</organism>
<comment type="caution">
    <text evidence="3">The sequence shown here is derived from an EMBL/GenBank/DDBJ whole genome shotgun (WGS) entry which is preliminary data.</text>
</comment>
<protein>
    <submittedName>
        <fullName evidence="3">Dd-gdca protein</fullName>
    </submittedName>
</protein>
<evidence type="ECO:0000256" key="1">
    <source>
        <dbReference type="SAM" id="MobiDB-lite"/>
    </source>
</evidence>
<dbReference type="PANTHER" id="PTHR33459">
    <property type="entry name" value="DD-GDCA PROTEIN"/>
    <property type="match status" value="1"/>
</dbReference>
<accession>A0ABQ8ZD05</accession>
<keyword evidence="2" id="KW-0472">Membrane</keyword>
<name>A0ABQ8ZD05_9EUKA</name>
<dbReference type="PANTHER" id="PTHR33459:SF7">
    <property type="entry name" value="DD-GDCA PROTEIN"/>
    <property type="match status" value="1"/>
</dbReference>
<reference evidence="3" key="1">
    <citation type="submission" date="2022-08" db="EMBL/GenBank/DDBJ databases">
        <title>Novel sulfate-reducing endosymbionts in the free-living metamonad Anaeramoeba.</title>
        <authorList>
            <person name="Jerlstrom-Hultqvist J."/>
            <person name="Cepicka I."/>
            <person name="Gallot-Lavallee L."/>
            <person name="Salas-Leiva D."/>
            <person name="Curtis B.A."/>
            <person name="Zahonova K."/>
            <person name="Pipaliya S."/>
            <person name="Dacks J."/>
            <person name="Roger A.J."/>
        </authorList>
    </citation>
    <scope>NUCLEOTIDE SEQUENCE</scope>
    <source>
        <strain evidence="3">Schooner1</strain>
    </source>
</reference>